<sequence length="81" mass="9177">MKNLMIGVILGAIIATVNGWDFEDEVKQQELYCNMNSGGLWYDSPERFRQICPVESGTGKPQEAARIQSYTYTPPSDRLTF</sequence>
<reference evidence="2 3" key="1">
    <citation type="journal article" date="2018" name="Arch. Virol.">
        <title>Genome sequence of the novel virulent bacteriophage PMBT14 with lytic activity against Pseudomonas fluorescens DSM 50090(R).</title>
        <authorList>
            <person name="Koberg S."/>
            <person name="Gieschler S."/>
            <person name="Brinks E."/>
            <person name="Wenning M."/>
            <person name="Neve H."/>
            <person name="Franz C.M."/>
        </authorList>
    </citation>
    <scope>NUCLEOTIDE SEQUENCE [LARGE SCALE GENOMIC DNA]</scope>
</reference>
<organism evidence="2 3">
    <name type="scientific">Pseudomonas phage PMBT14</name>
    <dbReference type="NCBI Taxonomy" id="2059855"/>
    <lineage>
        <taxon>Viruses</taxon>
        <taxon>Duplodnaviria</taxon>
        <taxon>Heunggongvirae</taxon>
        <taxon>Uroviricota</taxon>
        <taxon>Caudoviricetes</taxon>
        <taxon>Knuthellervirus</taxon>
        <taxon>Knuthellervirus PMBT14</taxon>
    </lineage>
</organism>
<keyword evidence="3" id="KW-1185">Reference proteome</keyword>
<dbReference type="EMBL" id="MG596800">
    <property type="protein sequence ID" value="AUM59747.1"/>
    <property type="molecule type" value="Genomic_DNA"/>
</dbReference>
<dbReference type="Proteomes" id="UP000240618">
    <property type="component" value="Segment"/>
</dbReference>
<accession>A0A2I6PIB6</accession>
<name>A0A2I6PIB6_9CAUD</name>
<protein>
    <submittedName>
        <fullName evidence="2">Uncharacterized protein</fullName>
    </submittedName>
</protein>
<evidence type="ECO:0000313" key="3">
    <source>
        <dbReference type="Proteomes" id="UP000240618"/>
    </source>
</evidence>
<dbReference type="GeneID" id="55606450"/>
<feature type="region of interest" description="Disordered" evidence="1">
    <location>
        <begin position="55"/>
        <end position="81"/>
    </location>
</feature>
<evidence type="ECO:0000256" key="1">
    <source>
        <dbReference type="SAM" id="MobiDB-lite"/>
    </source>
</evidence>
<proteinExistence type="predicted"/>
<evidence type="ECO:0000313" key="2">
    <source>
        <dbReference type="EMBL" id="AUM59747.1"/>
    </source>
</evidence>
<dbReference type="RefSeq" id="YP_009836211.1">
    <property type="nucleotide sequence ID" value="NC_048687.1"/>
</dbReference>
<dbReference type="KEGG" id="vg:55606450"/>